<dbReference type="GO" id="GO:0005975">
    <property type="term" value="P:carbohydrate metabolic process"/>
    <property type="evidence" value="ECO:0007669"/>
    <property type="project" value="InterPro"/>
</dbReference>
<feature type="binding site" evidence="19">
    <location>
        <position position="246"/>
    </location>
    <ligand>
        <name>Mn(2+)</name>
        <dbReference type="ChEBI" id="CHEBI:29035"/>
    </ligand>
</feature>
<keyword evidence="7 19" id="KW-0479">Metal-binding</keyword>
<dbReference type="FunFam" id="3.90.550.10:FF:000022">
    <property type="entry name" value="Histo-blood group ABO system transferase"/>
    <property type="match status" value="1"/>
</dbReference>
<dbReference type="GO" id="GO:0031982">
    <property type="term" value="C:vesicle"/>
    <property type="evidence" value="ECO:0007669"/>
    <property type="project" value="TreeGrafter"/>
</dbReference>
<organism evidence="21 22">
    <name type="scientific">Pelusios castaneus</name>
    <name type="common">West African mud turtle</name>
    <dbReference type="NCBI Taxonomy" id="367368"/>
    <lineage>
        <taxon>Eukaryota</taxon>
        <taxon>Metazoa</taxon>
        <taxon>Chordata</taxon>
        <taxon>Craniata</taxon>
        <taxon>Vertebrata</taxon>
        <taxon>Euteleostomi</taxon>
        <taxon>Archelosauria</taxon>
        <taxon>Testudinata</taxon>
        <taxon>Testudines</taxon>
        <taxon>Pleurodira</taxon>
        <taxon>Pelomedusidae</taxon>
        <taxon>Pelusios</taxon>
    </lineage>
</organism>
<feature type="binding site" evidence="18">
    <location>
        <position position="268"/>
    </location>
    <ligand>
        <name>an alpha-L-fucosyl-(1-&gt;2)-beta-D-galactosyl derivative</name>
        <dbReference type="ChEBI" id="CHEBI:140327"/>
    </ligand>
</feature>
<evidence type="ECO:0000256" key="14">
    <source>
        <dbReference type="ARBA" id="ARBA00040779"/>
    </source>
</evidence>
<evidence type="ECO:0000256" key="11">
    <source>
        <dbReference type="ARBA" id="ARBA00023136"/>
    </source>
</evidence>
<dbReference type="CDD" id="cd02515">
    <property type="entry name" value="Glyco_transf_6"/>
    <property type="match status" value="1"/>
</dbReference>
<dbReference type="GO" id="GO:0032580">
    <property type="term" value="C:Golgi cisterna membrane"/>
    <property type="evidence" value="ECO:0007669"/>
    <property type="project" value="UniProtKB-SubCell"/>
</dbReference>
<dbReference type="PANTHER" id="PTHR10462:SF26">
    <property type="entry name" value="N-ACETYLLACTOSAMINIDE ALPHA-1,3-GALACTOSYLTRANSFERASE"/>
    <property type="match status" value="1"/>
</dbReference>
<reference evidence="21" key="1">
    <citation type="submission" date="2025-08" db="UniProtKB">
        <authorList>
            <consortium name="Ensembl"/>
        </authorList>
    </citation>
    <scope>IDENTIFICATION</scope>
</reference>
<protein>
    <recommendedName>
        <fullName evidence="14">N-acetyllactosaminide alpha-1,3-galactosyltransferase</fullName>
        <ecNumber evidence="13">2.4.1.87</ecNumber>
    </recommendedName>
    <alternativeName>
        <fullName evidence="15">UDP-galactose:beta-D-galactosyl-1,4-N-acetyl-D-glucosaminide alpha-1,3-galactosyltransferase</fullName>
    </alternativeName>
</protein>
<keyword evidence="12 19" id="KW-0464">Manganese</keyword>
<dbReference type="InterPro" id="IPR029044">
    <property type="entry name" value="Nucleotide-diphossugar_trans"/>
</dbReference>
<evidence type="ECO:0000256" key="1">
    <source>
        <dbReference type="ARBA" id="ARBA00004447"/>
    </source>
</evidence>
<feature type="binding site" evidence="19">
    <location>
        <position position="248"/>
    </location>
    <ligand>
        <name>Mn(2+)</name>
        <dbReference type="ChEBI" id="CHEBI:29035"/>
    </ligand>
</feature>
<feature type="binding site" evidence="18">
    <location>
        <position position="338"/>
    </location>
    <ligand>
        <name>an alpha-L-fucosyl-(1-&gt;2)-beta-D-galactosyl derivative</name>
        <dbReference type="ChEBI" id="CHEBI:140327"/>
    </ligand>
</feature>
<keyword evidence="6 20" id="KW-0812">Transmembrane</keyword>
<feature type="transmembrane region" description="Helical" evidence="20">
    <location>
        <begin position="7"/>
        <end position="26"/>
    </location>
</feature>
<evidence type="ECO:0000256" key="15">
    <source>
        <dbReference type="ARBA" id="ARBA00042230"/>
    </source>
</evidence>
<evidence type="ECO:0000313" key="21">
    <source>
        <dbReference type="Ensembl" id="ENSPCEP00000005697.1"/>
    </source>
</evidence>
<evidence type="ECO:0000256" key="2">
    <source>
        <dbReference type="ARBA" id="ARBA00004922"/>
    </source>
</evidence>
<feature type="active site" description="Nucleophile" evidence="17">
    <location>
        <position position="338"/>
    </location>
</feature>
<dbReference type="Gene3D" id="3.90.550.10">
    <property type="entry name" value="Spore Coat Polysaccharide Biosynthesis Protein SpsA, Chain A"/>
    <property type="match status" value="1"/>
</dbReference>
<dbReference type="Proteomes" id="UP000694393">
    <property type="component" value="Unplaced"/>
</dbReference>
<evidence type="ECO:0000256" key="4">
    <source>
        <dbReference type="ARBA" id="ARBA00022676"/>
    </source>
</evidence>
<reference evidence="21" key="2">
    <citation type="submission" date="2025-09" db="UniProtKB">
        <authorList>
            <consortium name="Ensembl"/>
        </authorList>
    </citation>
    <scope>IDENTIFICATION</scope>
</reference>
<evidence type="ECO:0000256" key="18">
    <source>
        <dbReference type="PIRSR" id="PIRSR605076-2"/>
    </source>
</evidence>
<comment type="pathway">
    <text evidence="2">Protein modification; protein glycosylation.</text>
</comment>
<evidence type="ECO:0000313" key="22">
    <source>
        <dbReference type="Proteomes" id="UP000694393"/>
    </source>
</evidence>
<evidence type="ECO:0000256" key="12">
    <source>
        <dbReference type="ARBA" id="ARBA00023211"/>
    </source>
</evidence>
<feature type="binding site" evidence="18">
    <location>
        <position position="157"/>
    </location>
    <ligand>
        <name>UDP-N-acetyl-alpha-D-galactosamine</name>
        <dbReference type="ChEBI" id="CHEBI:67138"/>
    </ligand>
</feature>
<evidence type="ECO:0000256" key="16">
    <source>
        <dbReference type="ARBA" id="ARBA00048429"/>
    </source>
</evidence>
<proteinExistence type="inferred from homology"/>
<dbReference type="GO" id="GO:0047276">
    <property type="term" value="F:N-acetyllactosaminide 3-alpha-galactosyltransferase activity"/>
    <property type="evidence" value="ECO:0007669"/>
    <property type="project" value="UniProtKB-EC"/>
</dbReference>
<comment type="subcellular location">
    <subcellularLocation>
        <location evidence="1">Golgi apparatus</location>
        <location evidence="1">Golgi stack membrane</location>
        <topology evidence="1">Single-pass type II membrane protein</topology>
    </subcellularLocation>
</comment>
<keyword evidence="9 20" id="KW-1133">Transmembrane helix</keyword>
<evidence type="ECO:0000256" key="13">
    <source>
        <dbReference type="ARBA" id="ARBA00038937"/>
    </source>
</evidence>
<comment type="similarity">
    <text evidence="3">Belongs to the glycosyltransferase 6 family.</text>
</comment>
<keyword evidence="8" id="KW-0735">Signal-anchor</keyword>
<dbReference type="PANTHER" id="PTHR10462">
    <property type="entry name" value="GLYCOSYLTRANSFERASE-RELATED"/>
    <property type="match status" value="1"/>
</dbReference>
<dbReference type="EC" id="2.4.1.87" evidence="13"/>
<feature type="binding site" evidence="18">
    <location>
        <begin position="152"/>
        <end position="154"/>
    </location>
    <ligand>
        <name>UDP-N-acetyl-alpha-D-galactosamine</name>
        <dbReference type="ChEBI" id="CHEBI:67138"/>
    </ligand>
</feature>
<evidence type="ECO:0000256" key="10">
    <source>
        <dbReference type="ARBA" id="ARBA00023034"/>
    </source>
</evidence>
<evidence type="ECO:0000256" key="6">
    <source>
        <dbReference type="ARBA" id="ARBA00022692"/>
    </source>
</evidence>
<comment type="cofactor">
    <cofactor evidence="19">
        <name>Mn(2+)</name>
        <dbReference type="ChEBI" id="CHEBI:29035"/>
    </cofactor>
    <text evidence="19">Binds 1 Mn(2+) ion per subunit.</text>
</comment>
<evidence type="ECO:0000256" key="3">
    <source>
        <dbReference type="ARBA" id="ARBA00010413"/>
    </source>
</evidence>
<keyword evidence="11 20" id="KW-0472">Membrane</keyword>
<accession>A0A8C8RH85</accession>
<feature type="binding site" evidence="18">
    <location>
        <begin position="246"/>
        <end position="248"/>
    </location>
    <ligand>
        <name>UDP-N-acetyl-alpha-D-galactosamine</name>
        <dbReference type="ChEBI" id="CHEBI:67138"/>
    </ligand>
</feature>
<dbReference type="GO" id="GO:0046872">
    <property type="term" value="F:metal ion binding"/>
    <property type="evidence" value="ECO:0007669"/>
    <property type="project" value="UniProtKB-KW"/>
</dbReference>
<dbReference type="Pfam" id="PF03414">
    <property type="entry name" value="Glyco_transf_6"/>
    <property type="match status" value="1"/>
</dbReference>
<dbReference type="AlphaFoldDB" id="A0A8C8RH85"/>
<keyword evidence="5" id="KW-0808">Transferase</keyword>
<feature type="binding site" evidence="18">
    <location>
        <position position="361"/>
    </location>
    <ligand>
        <name>an alpha-L-fucosyl-(1-&gt;2)-beta-D-galactosyl derivative</name>
        <dbReference type="ChEBI" id="CHEBI:140327"/>
    </ligand>
</feature>
<dbReference type="InterPro" id="IPR005076">
    <property type="entry name" value="Glyco_trans_6"/>
</dbReference>
<sequence>MLSRGRSILICILLFAIVSMAFLAYYNSIKTYDQTFSCKPSCIAFEKFLPQWSGRDWPLFWTSHKKNQEITKQKNEKERWSSKQLSSRKQDATTDRVLKTLRRDNWFHASARLQVSTLTNWSAPIVWEGTFNKSALEDYYRKQNIKVGLTVFAIGKYFDKYLEKFLTSANRFFMAGHSVTFYVMVDDLSKNETIGKIKLGPMRNLQVFSVTKENRWQDVSMTRMKIIGDLIERRIKHEVDFLFCMDVDQVFQDEYGLETLDESVAQLHAWFYKADKKDFTYERHPISTAYIPVEQGDYYYHGAVFGGTPLRVLNLTRECYKGIEKDKKANTEALWHDESHLNKYYLIYKPTKLLSPEYCWDHKIGRSDDIKKVKLSWMPKEYEEVRNNF</sequence>
<feature type="binding site" evidence="18">
    <location>
        <position position="280"/>
    </location>
    <ligand>
        <name>an alpha-L-fucosyl-(1-&gt;2)-beta-D-galactosyl derivative</name>
        <dbReference type="ChEBI" id="CHEBI:140327"/>
    </ligand>
</feature>
<keyword evidence="10" id="KW-0333">Golgi apparatus</keyword>
<dbReference type="SUPFAM" id="SSF53448">
    <property type="entry name" value="Nucleotide-diphospho-sugar transferases"/>
    <property type="match status" value="1"/>
</dbReference>
<evidence type="ECO:0000256" key="17">
    <source>
        <dbReference type="PIRSR" id="PIRSR605076-1"/>
    </source>
</evidence>
<evidence type="ECO:0000256" key="5">
    <source>
        <dbReference type="ARBA" id="ARBA00022679"/>
    </source>
</evidence>
<evidence type="ECO:0000256" key="19">
    <source>
        <dbReference type="PIRSR" id="PIRSR605076-3"/>
    </source>
</evidence>
<evidence type="ECO:0000256" key="7">
    <source>
        <dbReference type="ARBA" id="ARBA00022723"/>
    </source>
</evidence>
<evidence type="ECO:0000256" key="20">
    <source>
        <dbReference type="SAM" id="Phobius"/>
    </source>
</evidence>
<evidence type="ECO:0000256" key="8">
    <source>
        <dbReference type="ARBA" id="ARBA00022968"/>
    </source>
</evidence>
<name>A0A8C8RH85_9SAUR</name>
<keyword evidence="22" id="KW-1185">Reference proteome</keyword>
<comment type="catalytic activity">
    <reaction evidence="16">
        <text>a beta-D-galactosyl-(1-&gt;4)-N-acetyl-beta-D-glucosaminyl derivative + UDP-alpha-D-galactose = an alpha-D-galactosyl-(1-&gt;3)-beta-D-galactosyl-(1-&gt;4)-N-acetyl-beta-D-glucosaminyl derivative + UDP + H(+)</text>
        <dbReference type="Rhea" id="RHEA:13013"/>
        <dbReference type="ChEBI" id="CHEBI:15378"/>
        <dbReference type="ChEBI" id="CHEBI:58223"/>
        <dbReference type="ChEBI" id="CHEBI:66914"/>
        <dbReference type="ChEBI" id="CHEBI:133507"/>
        <dbReference type="ChEBI" id="CHEBI:138024"/>
        <dbReference type="EC" id="2.4.1.87"/>
    </reaction>
</comment>
<evidence type="ECO:0000256" key="9">
    <source>
        <dbReference type="ARBA" id="ARBA00022989"/>
    </source>
</evidence>
<keyword evidence="4" id="KW-0328">Glycosyltransferase</keyword>
<dbReference type="Ensembl" id="ENSPCET00000005908.1">
    <property type="protein sequence ID" value="ENSPCEP00000005697.1"/>
    <property type="gene ID" value="ENSPCEG00000004643.1"/>
</dbReference>